<reference evidence="3 4" key="1">
    <citation type="journal article" date="2019" name="Nat. Microbiol.">
        <title>Mediterranean grassland soil C-N compound turnover is dependent on rainfall and depth, and is mediated by genomically divergent microorganisms.</title>
        <authorList>
            <person name="Diamond S."/>
            <person name="Andeer P.F."/>
            <person name="Li Z."/>
            <person name="Crits-Christoph A."/>
            <person name="Burstein D."/>
            <person name="Anantharaman K."/>
            <person name="Lane K.R."/>
            <person name="Thomas B.C."/>
            <person name="Pan C."/>
            <person name="Northen T.R."/>
            <person name="Banfield J.F."/>
        </authorList>
    </citation>
    <scope>NUCLEOTIDE SEQUENCE [LARGE SCALE GENOMIC DNA]</scope>
    <source>
        <strain evidence="1">WS_4</strain>
        <strain evidence="2">WS_7</strain>
    </source>
</reference>
<evidence type="ECO:0000313" key="1">
    <source>
        <dbReference type="EMBL" id="TMQ55806.1"/>
    </source>
</evidence>
<proteinExistence type="predicted"/>
<evidence type="ECO:0000313" key="3">
    <source>
        <dbReference type="Proteomes" id="UP000317366"/>
    </source>
</evidence>
<comment type="caution">
    <text evidence="2">The sequence shown here is derived from an EMBL/GenBank/DDBJ whole genome shotgun (WGS) entry which is preliminary data.</text>
</comment>
<dbReference type="Proteomes" id="UP000319829">
    <property type="component" value="Unassembled WGS sequence"/>
</dbReference>
<organism evidence="2 3">
    <name type="scientific">Eiseniibacteriota bacterium</name>
    <dbReference type="NCBI Taxonomy" id="2212470"/>
    <lineage>
        <taxon>Bacteria</taxon>
        <taxon>Candidatus Eiseniibacteriota</taxon>
    </lineage>
</organism>
<dbReference type="AlphaFoldDB" id="A0A538TS84"/>
<dbReference type="EMBL" id="VBOU01000014">
    <property type="protein sequence ID" value="TMQ55806.1"/>
    <property type="molecule type" value="Genomic_DNA"/>
</dbReference>
<name>A0A538TS84_UNCEI</name>
<dbReference type="EMBL" id="VBOX01000008">
    <property type="protein sequence ID" value="TMQ66455.1"/>
    <property type="molecule type" value="Genomic_DNA"/>
</dbReference>
<sequence>MRSPEEASNWSDSILTESAMRLAQLLLPAIAQTRIVDHLLSTYGEVNRRVLSQMEMLPRAQSVEDMRRLVFEVAAFATFLLALNEAPDRILPDGGDTHRERVRFFNGVLFLEMRRVLQDAGMLEVREVIMDISGGPAAGIKYDLGGPVSLEQRLDEYMRRCRGWDSALASFTFHVARALDVEEYFATELLAMQFVEPIIDLTRQMADRVFGPCLRRGGSA</sequence>
<evidence type="ECO:0000313" key="4">
    <source>
        <dbReference type="Proteomes" id="UP000319829"/>
    </source>
</evidence>
<dbReference type="Proteomes" id="UP000317366">
    <property type="component" value="Unassembled WGS sequence"/>
</dbReference>
<accession>A0A538TS84</accession>
<protein>
    <submittedName>
        <fullName evidence="2">Uncharacterized protein</fullName>
    </submittedName>
</protein>
<evidence type="ECO:0000313" key="2">
    <source>
        <dbReference type="EMBL" id="TMQ66455.1"/>
    </source>
</evidence>
<gene>
    <name evidence="1" type="ORF">E6K74_02240</name>
    <name evidence="2" type="ORF">E6K77_01270</name>
</gene>